<dbReference type="PANTHER" id="PTHR21137">
    <property type="entry name" value="ODORANT RECEPTOR"/>
    <property type="match status" value="1"/>
</dbReference>
<evidence type="ECO:0000313" key="12">
    <source>
        <dbReference type="RefSeq" id="XP_024872663.1"/>
    </source>
</evidence>
<keyword evidence="5 10" id="KW-0552">Olfaction</keyword>
<keyword evidence="7 10" id="KW-0472">Membrane</keyword>
<feature type="transmembrane region" description="Helical" evidence="10">
    <location>
        <begin position="329"/>
        <end position="348"/>
    </location>
</feature>
<dbReference type="Pfam" id="PF02949">
    <property type="entry name" value="7tm_6"/>
    <property type="match status" value="1"/>
</dbReference>
<keyword evidence="2" id="KW-1003">Cell membrane</keyword>
<reference evidence="12" key="1">
    <citation type="submission" date="2025-08" db="UniProtKB">
        <authorList>
            <consortium name="RefSeq"/>
        </authorList>
    </citation>
    <scope>IDENTIFICATION</scope>
    <source>
        <tissue evidence="12">Whole body</tissue>
    </source>
</reference>
<evidence type="ECO:0000256" key="9">
    <source>
        <dbReference type="ARBA" id="ARBA00023224"/>
    </source>
</evidence>
<evidence type="ECO:0000256" key="10">
    <source>
        <dbReference type="RuleBase" id="RU351113"/>
    </source>
</evidence>
<evidence type="ECO:0000256" key="8">
    <source>
        <dbReference type="ARBA" id="ARBA00023170"/>
    </source>
</evidence>
<comment type="caution">
    <text evidence="10">Lacks conserved residue(s) required for the propagation of feature annotation.</text>
</comment>
<evidence type="ECO:0000256" key="2">
    <source>
        <dbReference type="ARBA" id="ARBA00022475"/>
    </source>
</evidence>
<keyword evidence="4 10" id="KW-0812">Transmembrane</keyword>
<evidence type="ECO:0000256" key="5">
    <source>
        <dbReference type="ARBA" id="ARBA00022725"/>
    </source>
</evidence>
<feature type="transmembrane region" description="Helical" evidence="10">
    <location>
        <begin position="297"/>
        <end position="317"/>
    </location>
</feature>
<comment type="subcellular location">
    <subcellularLocation>
        <location evidence="1 10">Cell membrane</location>
        <topology evidence="1 10">Multi-pass membrane protein</topology>
    </subcellularLocation>
</comment>
<evidence type="ECO:0000256" key="4">
    <source>
        <dbReference type="ARBA" id="ARBA00022692"/>
    </source>
</evidence>
<keyword evidence="8 10" id="KW-0675">Receptor</keyword>
<keyword evidence="11" id="KW-1185">Reference proteome</keyword>
<evidence type="ECO:0000256" key="7">
    <source>
        <dbReference type="ARBA" id="ARBA00023136"/>
    </source>
</evidence>
<accession>A0A6J1PTN4</accession>
<keyword evidence="9 10" id="KW-0807">Transducer</keyword>
<feature type="transmembrane region" description="Helical" evidence="10">
    <location>
        <begin position="122"/>
        <end position="140"/>
    </location>
</feature>
<dbReference type="InterPro" id="IPR004117">
    <property type="entry name" value="7tm6_olfct_rcpt"/>
</dbReference>
<dbReference type="GO" id="GO:0005886">
    <property type="term" value="C:plasma membrane"/>
    <property type="evidence" value="ECO:0007669"/>
    <property type="project" value="UniProtKB-SubCell"/>
</dbReference>
<dbReference type="RefSeq" id="XP_024872663.1">
    <property type="nucleotide sequence ID" value="XM_025016895.1"/>
</dbReference>
<evidence type="ECO:0000256" key="1">
    <source>
        <dbReference type="ARBA" id="ARBA00004651"/>
    </source>
</evidence>
<dbReference type="OrthoDB" id="6597368at2759"/>
<sequence>MSMQTASRKGTILRVWYYDNYIATEYGGETRKQQGSCSQKVIWSYHAAIDILRFVAWNYAITLKILTVVGCWPPDSWTTLCKRTVYNIYTTFVVLLLCTFLLFQLLDIILNVDNTDDFTDTFYFMLAMVNSCCKIVGLLVNRKNIGILTNILTQKPFIPLEADEIEIRHKFDRTIQINTLWYTILIETTCASTALISLFTDFRKSTLTYREWTPYNYTSEVVFCVIYARQLVCTFFGSMVNIACDSLICGLLLHVCCQIEILECRLKKVSLGQNNLRECVRQHNCIFKFALMVNEKFKIIIAIQFVVSTLVVCFNLYQLAKMTLSAQCFPLILYTFAMLTQILIYCWYGNEVKLKSVQLAANIFGMGWLKMKQSRKQNLLMIMNRSLTPIEFSSAYIITMNLDSFVGVSITSH</sequence>
<dbReference type="GO" id="GO:0004984">
    <property type="term" value="F:olfactory receptor activity"/>
    <property type="evidence" value="ECO:0007669"/>
    <property type="project" value="InterPro"/>
</dbReference>
<keyword evidence="3 10" id="KW-0716">Sensory transduction</keyword>
<dbReference type="Proteomes" id="UP000504618">
    <property type="component" value="Unplaced"/>
</dbReference>
<comment type="similarity">
    <text evidence="10">Belongs to the insect chemoreceptor superfamily. Heteromeric odorant receptor channel (TC 1.A.69) family.</text>
</comment>
<dbReference type="AlphaFoldDB" id="A0A6J1PTN4"/>
<dbReference type="PANTHER" id="PTHR21137:SF3">
    <property type="entry name" value="ODORANT RECEPTOR 30A-RELATED"/>
    <property type="match status" value="1"/>
</dbReference>
<proteinExistence type="inferred from homology"/>
<gene>
    <name evidence="12" type="primary">LOC112455146</name>
</gene>
<dbReference type="GO" id="GO:0007165">
    <property type="term" value="P:signal transduction"/>
    <property type="evidence" value="ECO:0007669"/>
    <property type="project" value="UniProtKB-KW"/>
</dbReference>
<feature type="transmembrane region" description="Helical" evidence="10">
    <location>
        <begin position="86"/>
        <end position="110"/>
    </location>
</feature>
<evidence type="ECO:0000256" key="6">
    <source>
        <dbReference type="ARBA" id="ARBA00022989"/>
    </source>
</evidence>
<organism evidence="11 12">
    <name type="scientific">Temnothorax curvispinosus</name>
    <dbReference type="NCBI Taxonomy" id="300111"/>
    <lineage>
        <taxon>Eukaryota</taxon>
        <taxon>Metazoa</taxon>
        <taxon>Ecdysozoa</taxon>
        <taxon>Arthropoda</taxon>
        <taxon>Hexapoda</taxon>
        <taxon>Insecta</taxon>
        <taxon>Pterygota</taxon>
        <taxon>Neoptera</taxon>
        <taxon>Endopterygota</taxon>
        <taxon>Hymenoptera</taxon>
        <taxon>Apocrita</taxon>
        <taxon>Aculeata</taxon>
        <taxon>Formicoidea</taxon>
        <taxon>Formicidae</taxon>
        <taxon>Myrmicinae</taxon>
        <taxon>Temnothorax</taxon>
    </lineage>
</organism>
<evidence type="ECO:0000313" key="11">
    <source>
        <dbReference type="Proteomes" id="UP000504618"/>
    </source>
</evidence>
<name>A0A6J1PTN4_9HYME</name>
<dbReference type="GeneID" id="112455146"/>
<dbReference type="GO" id="GO:0005549">
    <property type="term" value="F:odorant binding"/>
    <property type="evidence" value="ECO:0007669"/>
    <property type="project" value="InterPro"/>
</dbReference>
<protein>
    <recommendedName>
        <fullName evidence="10">Odorant receptor</fullName>
    </recommendedName>
</protein>
<evidence type="ECO:0000256" key="3">
    <source>
        <dbReference type="ARBA" id="ARBA00022606"/>
    </source>
</evidence>
<keyword evidence="6 10" id="KW-1133">Transmembrane helix</keyword>